<protein>
    <submittedName>
        <fullName evidence="4">Fimbrial protein</fullName>
    </submittedName>
</protein>
<dbReference type="Proteomes" id="UP001596045">
    <property type="component" value="Unassembled WGS sequence"/>
</dbReference>
<organism evidence="4 5">
    <name type="scientific">Paraherbaspirillum soli</name>
    <dbReference type="NCBI Taxonomy" id="631222"/>
    <lineage>
        <taxon>Bacteria</taxon>
        <taxon>Pseudomonadati</taxon>
        <taxon>Pseudomonadota</taxon>
        <taxon>Betaproteobacteria</taxon>
        <taxon>Burkholderiales</taxon>
        <taxon>Oxalobacteraceae</taxon>
        <taxon>Paraherbaspirillum</taxon>
    </lineage>
</organism>
<feature type="domain" description="Fimbrial-type adhesion" evidence="3">
    <location>
        <begin position="37"/>
        <end position="186"/>
    </location>
</feature>
<evidence type="ECO:0000256" key="1">
    <source>
        <dbReference type="ARBA" id="ARBA00022729"/>
    </source>
</evidence>
<proteinExistence type="predicted"/>
<dbReference type="InterPro" id="IPR008966">
    <property type="entry name" value="Adhesion_dom_sf"/>
</dbReference>
<dbReference type="InterPro" id="IPR000259">
    <property type="entry name" value="Adhesion_dom_fimbrial"/>
</dbReference>
<name>A0ABW0MDP6_9BURK</name>
<evidence type="ECO:0000256" key="2">
    <source>
        <dbReference type="SAM" id="SignalP"/>
    </source>
</evidence>
<evidence type="ECO:0000313" key="4">
    <source>
        <dbReference type="EMBL" id="MFC5475735.1"/>
    </source>
</evidence>
<dbReference type="PANTHER" id="PTHR33420:SF3">
    <property type="entry name" value="FIMBRIAL SUBUNIT ELFA"/>
    <property type="match status" value="1"/>
</dbReference>
<dbReference type="RefSeq" id="WP_378999304.1">
    <property type="nucleotide sequence ID" value="NZ_JBHSMT010000028.1"/>
</dbReference>
<dbReference type="InterPro" id="IPR036937">
    <property type="entry name" value="Adhesion_dom_fimbrial_sf"/>
</dbReference>
<gene>
    <name evidence="4" type="ORF">ACFPM8_17365</name>
</gene>
<keyword evidence="5" id="KW-1185">Reference proteome</keyword>
<keyword evidence="1 2" id="KW-0732">Signal</keyword>
<feature type="signal peptide" evidence="2">
    <location>
        <begin position="1"/>
        <end position="31"/>
    </location>
</feature>
<evidence type="ECO:0000259" key="3">
    <source>
        <dbReference type="Pfam" id="PF00419"/>
    </source>
</evidence>
<feature type="chain" id="PRO_5047461235" evidence="2">
    <location>
        <begin position="32"/>
        <end position="186"/>
    </location>
</feature>
<dbReference type="PANTHER" id="PTHR33420">
    <property type="entry name" value="FIMBRIAL SUBUNIT ELFA-RELATED"/>
    <property type="match status" value="1"/>
</dbReference>
<evidence type="ECO:0000313" key="5">
    <source>
        <dbReference type="Proteomes" id="UP001596045"/>
    </source>
</evidence>
<sequence>MNIRHTSRRSRRRLALLTALLVAASNAPALADSITLNVTGTITATSCTVNAADANQTVAMGSIGAGDFNAVGATSAAKDFYVKLNCPSVTNLKVALKIGADKDADSVNPDLFKLSAGSGAASGVALELLNTDGKTVLKPGTTLNWTPANTAAAATGYKLFARYKQTTAAVTPGTANGSVTVDISYD</sequence>
<dbReference type="InterPro" id="IPR050263">
    <property type="entry name" value="Bact_Fimbrial_Adh_Pro"/>
</dbReference>
<comment type="caution">
    <text evidence="4">The sequence shown here is derived from an EMBL/GenBank/DDBJ whole genome shotgun (WGS) entry which is preliminary data.</text>
</comment>
<dbReference type="Gene3D" id="2.60.40.1090">
    <property type="entry name" value="Fimbrial-type adhesion domain"/>
    <property type="match status" value="1"/>
</dbReference>
<dbReference type="EMBL" id="JBHSMT010000028">
    <property type="protein sequence ID" value="MFC5475735.1"/>
    <property type="molecule type" value="Genomic_DNA"/>
</dbReference>
<dbReference type="Pfam" id="PF00419">
    <property type="entry name" value="Fimbrial"/>
    <property type="match status" value="1"/>
</dbReference>
<reference evidence="5" key="1">
    <citation type="journal article" date="2019" name="Int. J. Syst. Evol. Microbiol.">
        <title>The Global Catalogue of Microorganisms (GCM) 10K type strain sequencing project: providing services to taxonomists for standard genome sequencing and annotation.</title>
        <authorList>
            <consortium name="The Broad Institute Genomics Platform"/>
            <consortium name="The Broad Institute Genome Sequencing Center for Infectious Disease"/>
            <person name="Wu L."/>
            <person name="Ma J."/>
        </authorList>
    </citation>
    <scope>NUCLEOTIDE SEQUENCE [LARGE SCALE GENOMIC DNA]</scope>
    <source>
        <strain evidence="5">JCM 17066</strain>
    </source>
</reference>
<accession>A0ABW0MDP6</accession>
<dbReference type="SUPFAM" id="SSF49401">
    <property type="entry name" value="Bacterial adhesins"/>
    <property type="match status" value="1"/>
</dbReference>